<reference evidence="2" key="1">
    <citation type="submission" date="2022-09" db="EMBL/GenBank/DDBJ databases">
        <title>Intensive care unit water sources are persistently colonized with multi-drug resistant bacteria and are the site of extensive horizontal gene transfer of antibiotic resistance genes.</title>
        <authorList>
            <person name="Diorio-Toth L."/>
        </authorList>
    </citation>
    <scope>NUCLEOTIDE SEQUENCE</scope>
    <source>
        <strain evidence="2">GD03843</strain>
    </source>
</reference>
<proteinExistence type="predicted"/>
<organism evidence="2 3">
    <name type="scientific">Achromobacter spanius</name>
    <dbReference type="NCBI Taxonomy" id="217203"/>
    <lineage>
        <taxon>Bacteria</taxon>
        <taxon>Pseudomonadati</taxon>
        <taxon>Pseudomonadota</taxon>
        <taxon>Betaproteobacteria</taxon>
        <taxon>Burkholderiales</taxon>
        <taxon>Alcaligenaceae</taxon>
        <taxon>Achromobacter</taxon>
    </lineage>
</organism>
<gene>
    <name evidence="2" type="ORF">N5D93_03355</name>
</gene>
<feature type="region of interest" description="Disordered" evidence="1">
    <location>
        <begin position="73"/>
        <end position="112"/>
    </location>
</feature>
<name>A0AA42ITA8_9BURK</name>
<dbReference type="Proteomes" id="UP001161094">
    <property type="component" value="Unassembled WGS sequence"/>
</dbReference>
<dbReference type="AlphaFoldDB" id="A0AA42ITA8"/>
<evidence type="ECO:0000313" key="3">
    <source>
        <dbReference type="Proteomes" id="UP001161094"/>
    </source>
</evidence>
<dbReference type="RefSeq" id="WP_279993833.1">
    <property type="nucleotide sequence ID" value="NZ_JAOCDZ010000001.1"/>
</dbReference>
<evidence type="ECO:0000256" key="1">
    <source>
        <dbReference type="SAM" id="MobiDB-lite"/>
    </source>
</evidence>
<protein>
    <submittedName>
        <fullName evidence="2">Uncharacterized protein</fullName>
    </submittedName>
</protein>
<evidence type="ECO:0000313" key="2">
    <source>
        <dbReference type="EMBL" id="MDH0734829.1"/>
    </source>
</evidence>
<dbReference type="EMBL" id="JAOCDZ010000001">
    <property type="protein sequence ID" value="MDH0734829.1"/>
    <property type="molecule type" value="Genomic_DNA"/>
</dbReference>
<accession>A0AA42ITA8</accession>
<sequence>MNDGTATQSRLLQEIRQMVATQRKAILRSLMPQIDAAVNHGVTYSEISKRLAAAGIELAPESLRQARYRWRKRPASVATESVPDTTPTRPPISAQEVSKPAPGERIHSKADLVRLRNSAESIDLTQLGELARQK</sequence>
<feature type="compositionally biased region" description="Basic and acidic residues" evidence="1">
    <location>
        <begin position="102"/>
        <end position="112"/>
    </location>
</feature>
<comment type="caution">
    <text evidence="2">The sequence shown here is derived from an EMBL/GenBank/DDBJ whole genome shotgun (WGS) entry which is preliminary data.</text>
</comment>
<feature type="compositionally biased region" description="Polar residues" evidence="1">
    <location>
        <begin position="78"/>
        <end position="87"/>
    </location>
</feature>